<evidence type="ECO:0000313" key="2">
    <source>
        <dbReference type="EMBL" id="CZR70044.1"/>
    </source>
</evidence>
<dbReference type="EMBL" id="FJOG01000091">
    <property type="protein sequence ID" value="CZR70044.1"/>
    <property type="molecule type" value="Genomic_DNA"/>
</dbReference>
<dbReference type="OrthoDB" id="5125733at2759"/>
<proteinExistence type="predicted"/>
<dbReference type="InterPro" id="IPR010730">
    <property type="entry name" value="HET"/>
</dbReference>
<dbReference type="STRING" id="576137.A0A1L7XYF9"/>
<organism evidence="2 3">
    <name type="scientific">Phialocephala subalpina</name>
    <dbReference type="NCBI Taxonomy" id="576137"/>
    <lineage>
        <taxon>Eukaryota</taxon>
        <taxon>Fungi</taxon>
        <taxon>Dikarya</taxon>
        <taxon>Ascomycota</taxon>
        <taxon>Pezizomycotina</taxon>
        <taxon>Leotiomycetes</taxon>
        <taxon>Helotiales</taxon>
        <taxon>Mollisiaceae</taxon>
        <taxon>Phialocephala</taxon>
        <taxon>Phialocephala fortinii species complex</taxon>
    </lineage>
</organism>
<evidence type="ECO:0000259" key="1">
    <source>
        <dbReference type="Pfam" id="PF06985"/>
    </source>
</evidence>
<sequence>MSQNYCCEHGVWGPDTSWVTYPFANFQDSRANRCSACAMLLEAVDKFLPGWTREGCGALRSIRLRHTQFLISVTLLEDEEEVAAFYLSRSSTVFLVEPTGPVQYVSLSYCWGPDVGDVLKTTSRNIESHFQRLPFSLVPQTIRDAMTICWELGVPYMWVDSLCIIQDDLEDWLCESSKMMDIYAFSHFTITLKEPASCKLGFLWALLLEKSKSIQPHEDHGAIPTGSLELWVRRSIAMGYISFPRRSLDERAWSLQESVLPNRKLAFCDKEMEWVCLQTSKWESMLGEYALSLKTTLGQGFGPDKYQRGFDLDYDWRNVVEEYSNRTLSQETDKLTAISGLATIALKAKFQMSKNQEHEFSQGIETDPALSPLGLYVAGLWRSSFVTGLAWSVNEHKLRPGRYEQHKRQSKYRAPTWSWASIDGPVRYTERDNIDAWKYKAKAHEHIQVEELECTPLLTSNPTGPVSVGFAIVTGPLVEVQLAVLDTELSSTWISTHRKSDIEPPAEETHISVVRDEKLRTYKVELDLWMDPTVRVDDPNSRDWIRGQSGLRSRGWSLNWKYSRKPESAKFEINGTRFFCLRTDLINAYFANGGTLGNPVITQMLYETAQLSNQIGRLVSAVT</sequence>
<protein>
    <recommendedName>
        <fullName evidence="1">Heterokaryon incompatibility domain-containing protein</fullName>
    </recommendedName>
</protein>
<feature type="domain" description="Heterokaryon incompatibility" evidence="1">
    <location>
        <begin position="104"/>
        <end position="257"/>
    </location>
</feature>
<accession>A0A1L7XYF9</accession>
<reference evidence="2 3" key="1">
    <citation type="submission" date="2016-03" db="EMBL/GenBank/DDBJ databases">
        <authorList>
            <person name="Ploux O."/>
        </authorList>
    </citation>
    <scope>NUCLEOTIDE SEQUENCE [LARGE SCALE GENOMIC DNA]</scope>
    <source>
        <strain evidence="2 3">UAMH 11012</strain>
    </source>
</reference>
<name>A0A1L7XYF9_9HELO</name>
<dbReference type="PANTHER" id="PTHR33112:SF16">
    <property type="entry name" value="HETEROKARYON INCOMPATIBILITY DOMAIN-CONTAINING PROTEIN"/>
    <property type="match status" value="1"/>
</dbReference>
<dbReference type="Pfam" id="PF06985">
    <property type="entry name" value="HET"/>
    <property type="match status" value="1"/>
</dbReference>
<dbReference type="PANTHER" id="PTHR33112">
    <property type="entry name" value="DOMAIN PROTEIN, PUTATIVE-RELATED"/>
    <property type="match status" value="1"/>
</dbReference>
<evidence type="ECO:0000313" key="3">
    <source>
        <dbReference type="Proteomes" id="UP000184330"/>
    </source>
</evidence>
<keyword evidence="3" id="KW-1185">Reference proteome</keyword>
<gene>
    <name evidence="2" type="ORF">PAC_19945</name>
</gene>
<dbReference type="AlphaFoldDB" id="A0A1L7XYF9"/>
<dbReference type="Proteomes" id="UP000184330">
    <property type="component" value="Unassembled WGS sequence"/>
</dbReference>